<dbReference type="InterPro" id="IPR005025">
    <property type="entry name" value="FMN_Rdtase-like_dom"/>
</dbReference>
<dbReference type="Gene3D" id="3.40.50.360">
    <property type="match status" value="1"/>
</dbReference>
<organism evidence="4 5">
    <name type="scientific">Gilvimarinus algae</name>
    <dbReference type="NCBI Taxonomy" id="3058037"/>
    <lineage>
        <taxon>Bacteria</taxon>
        <taxon>Pseudomonadati</taxon>
        <taxon>Pseudomonadota</taxon>
        <taxon>Gammaproteobacteria</taxon>
        <taxon>Cellvibrionales</taxon>
        <taxon>Cellvibrionaceae</taxon>
        <taxon>Gilvimarinus</taxon>
    </lineage>
</organism>
<feature type="domain" description="NADPH-dependent FMN reductase-like" evidence="3">
    <location>
        <begin position="5"/>
        <end position="140"/>
    </location>
</feature>
<dbReference type="EMBL" id="JAULRT010000035">
    <property type="protein sequence ID" value="MDO3381522.1"/>
    <property type="molecule type" value="Genomic_DNA"/>
</dbReference>
<dbReference type="Proteomes" id="UP001168380">
    <property type="component" value="Unassembled WGS sequence"/>
</dbReference>
<name>A0ABT8TGW3_9GAMM</name>
<dbReference type="EC" id="1.-.-.-" evidence="4"/>
<dbReference type="InterPro" id="IPR029039">
    <property type="entry name" value="Flavoprotein-like_sf"/>
</dbReference>
<comment type="caution">
    <text evidence="4">The sequence shown here is derived from an EMBL/GenBank/DDBJ whole genome shotgun (WGS) entry which is preliminary data.</text>
</comment>
<evidence type="ECO:0000259" key="3">
    <source>
        <dbReference type="Pfam" id="PF03358"/>
    </source>
</evidence>
<sequence>MASTIAVFASARRKGNTGRFIDWIAEELGIEVIDLADKNISPYDYDHKNIGDDFLPLMERLLERDKIIFVTPVYWYGPSAQMKVFIDRTSNFLDLDELKDMGRRLRGKTAYIVCTSISDDADSAFLGSLTNTFEYLGMRYGGYVHANCENGYKPDKYREDVSSFVHSIKS</sequence>
<accession>A0ABT8TGW3</accession>
<protein>
    <submittedName>
        <fullName evidence="4">NAD(P)H-dependent oxidoreductase</fullName>
        <ecNumber evidence="4">1.-.-.-</ecNumber>
    </submittedName>
</protein>
<gene>
    <name evidence="4" type="ORF">QWI16_05005</name>
</gene>
<evidence type="ECO:0000256" key="1">
    <source>
        <dbReference type="ARBA" id="ARBA00022630"/>
    </source>
</evidence>
<evidence type="ECO:0000313" key="4">
    <source>
        <dbReference type="EMBL" id="MDO3381522.1"/>
    </source>
</evidence>
<dbReference type="InterPro" id="IPR051796">
    <property type="entry name" value="ISF_SsuE-like"/>
</dbReference>
<keyword evidence="1" id="KW-0285">Flavoprotein</keyword>
<dbReference type="PANTHER" id="PTHR43278">
    <property type="entry name" value="NAD(P)H-DEPENDENT FMN-CONTAINING OXIDOREDUCTASE YWQN-RELATED"/>
    <property type="match status" value="1"/>
</dbReference>
<proteinExistence type="predicted"/>
<evidence type="ECO:0000313" key="5">
    <source>
        <dbReference type="Proteomes" id="UP001168380"/>
    </source>
</evidence>
<keyword evidence="5" id="KW-1185">Reference proteome</keyword>
<dbReference type="GO" id="GO:0016491">
    <property type="term" value="F:oxidoreductase activity"/>
    <property type="evidence" value="ECO:0007669"/>
    <property type="project" value="UniProtKB-KW"/>
</dbReference>
<dbReference type="SUPFAM" id="SSF52218">
    <property type="entry name" value="Flavoproteins"/>
    <property type="match status" value="1"/>
</dbReference>
<evidence type="ECO:0000256" key="2">
    <source>
        <dbReference type="ARBA" id="ARBA00022643"/>
    </source>
</evidence>
<dbReference type="PANTHER" id="PTHR43278:SF4">
    <property type="entry name" value="NAD(P)H-DEPENDENT FMN-CONTAINING OXIDOREDUCTASE YWQN-RELATED"/>
    <property type="match status" value="1"/>
</dbReference>
<reference evidence="4" key="1">
    <citation type="submission" date="2023-07" db="EMBL/GenBank/DDBJ databases">
        <title>Gilvimarinus algae sp. nov., isolated from the surface of Kelp.</title>
        <authorList>
            <person name="Sun Y.Y."/>
            <person name="Gong Y."/>
            <person name="Du Z.J."/>
        </authorList>
    </citation>
    <scope>NUCLEOTIDE SEQUENCE</scope>
    <source>
        <strain evidence="4">SDUM040014</strain>
    </source>
</reference>
<dbReference type="RefSeq" id="WP_302711655.1">
    <property type="nucleotide sequence ID" value="NZ_JAULRT010000035.1"/>
</dbReference>
<keyword evidence="4" id="KW-0560">Oxidoreductase</keyword>
<dbReference type="Pfam" id="PF03358">
    <property type="entry name" value="FMN_red"/>
    <property type="match status" value="1"/>
</dbReference>
<keyword evidence="2" id="KW-0288">FMN</keyword>